<feature type="region of interest" description="Disordered" evidence="2">
    <location>
        <begin position="814"/>
        <end position="856"/>
    </location>
</feature>
<feature type="compositionally biased region" description="Acidic residues" evidence="2">
    <location>
        <begin position="491"/>
        <end position="500"/>
    </location>
</feature>
<evidence type="ECO:0000256" key="2">
    <source>
        <dbReference type="SAM" id="MobiDB-lite"/>
    </source>
</evidence>
<dbReference type="AlphaFoldDB" id="A0A0S4JKC3"/>
<sequence>MAEFDKIRLQVSTLMDTNAIITVQLRHAREDSLSAERDAETFRAAIRDLKSAGQEDAVVQAVSAMKLHFEREASRLCKEHVRVATALEEANQKIEASQSRIQVERAAREQQQTAFEATSLALQESEKLLSRVLTASNANSKRAAQKDASSAMELLAHSEEHKAAAGDSHSQKCRGTTSSVSSSEVYAQLEDVANTLRALYAETRINSNHKHGVATTQSAAAPPDIYVQEELRRALHAALTFTTVLMEGDIESRKYMVNAHIADAQAICTLHEELKRTQNQLEKATLDLEKSQEFIERHGLRAVEAVLMHELEQPDPSSPTTASSPSRGKRGDGGGALLAQEELHTLRAQLQEQTITAARLKKELEAREQALETLSHNFRKSKAIELAASKRADLWKSALDSERGALRSLGSILRSVTIAKAKHSVSGTAGDEEGRKEVAIGIEDVDGRAPALSNLVTSKHNNNQSQQTGANENEEDGDNNTSAALEKEHIDIDDDEDDVATEAVEGVAEDEDVDDVGEHQSTAAVRGDDDDVEIFSVTPVVTDVVSTEGADEEEGDNAVAMRYEDIDDDPLALVELSDLPSGPLTADALAPLIEVLTTVTQTLGSIKTGLDVLVNPTKPSSSSAALASLTAEGADGNSSSAATSLKEIVEERIVNEGIASVGTLVQEIYETSGVIRRQRAALAGADAAQQSETHQLMIDALKRKCSALEEARLAQEAASAAALSELQLGKDKVEAELQNALRSRDQLLLERDRAQSALAANAVNAAKDHALQQQLMDAGKRYEGIVAEFEAFKKQSTEQNGKLLHFVKVLQGRLESSSNTTPQAQQQPGGGAPNSQPQPPVAADAVGNPPQPNPSS</sequence>
<keyword evidence="1" id="KW-0175">Coiled coil</keyword>
<evidence type="ECO:0000313" key="4">
    <source>
        <dbReference type="Proteomes" id="UP000051952"/>
    </source>
</evidence>
<keyword evidence="4" id="KW-1185">Reference proteome</keyword>
<protein>
    <submittedName>
        <fullName evidence="3">Uncharacterized protein</fullName>
    </submittedName>
</protein>
<organism evidence="3 4">
    <name type="scientific">Bodo saltans</name>
    <name type="common">Flagellated protozoan</name>
    <dbReference type="NCBI Taxonomy" id="75058"/>
    <lineage>
        <taxon>Eukaryota</taxon>
        <taxon>Discoba</taxon>
        <taxon>Euglenozoa</taxon>
        <taxon>Kinetoplastea</taxon>
        <taxon>Metakinetoplastina</taxon>
        <taxon>Eubodonida</taxon>
        <taxon>Bodonidae</taxon>
        <taxon>Bodo</taxon>
    </lineage>
</organism>
<gene>
    <name evidence="3" type="ORF">BSAL_22545</name>
</gene>
<evidence type="ECO:0000313" key="3">
    <source>
        <dbReference type="EMBL" id="CUG89647.1"/>
    </source>
</evidence>
<feature type="coiled-coil region" evidence="1">
    <location>
        <begin position="691"/>
        <end position="757"/>
    </location>
</feature>
<feature type="region of interest" description="Disordered" evidence="2">
    <location>
        <begin position="455"/>
        <end position="517"/>
    </location>
</feature>
<dbReference type="EMBL" id="CYKH01001755">
    <property type="protein sequence ID" value="CUG89647.1"/>
    <property type="molecule type" value="Genomic_DNA"/>
</dbReference>
<dbReference type="Proteomes" id="UP000051952">
    <property type="component" value="Unassembled WGS sequence"/>
</dbReference>
<proteinExistence type="predicted"/>
<feature type="compositionally biased region" description="Polar residues" evidence="2">
    <location>
        <begin position="455"/>
        <end position="470"/>
    </location>
</feature>
<reference evidence="4" key="1">
    <citation type="submission" date="2015-09" db="EMBL/GenBank/DDBJ databases">
        <authorList>
            <consortium name="Pathogen Informatics"/>
        </authorList>
    </citation>
    <scope>NUCLEOTIDE SEQUENCE [LARGE SCALE GENOMIC DNA]</scope>
    <source>
        <strain evidence="4">Lake Konstanz</strain>
    </source>
</reference>
<evidence type="ECO:0000256" key="1">
    <source>
        <dbReference type="SAM" id="Coils"/>
    </source>
</evidence>
<feature type="region of interest" description="Disordered" evidence="2">
    <location>
        <begin position="159"/>
        <end position="180"/>
    </location>
</feature>
<dbReference type="OrthoDB" id="247306at2759"/>
<accession>A0A0S4JKC3</accession>
<dbReference type="VEuPathDB" id="TriTrypDB:BSAL_22545"/>
<feature type="coiled-coil region" evidence="1">
    <location>
        <begin position="343"/>
        <end position="377"/>
    </location>
</feature>
<name>A0A0S4JKC3_BODSA</name>
<feature type="compositionally biased region" description="Low complexity" evidence="2">
    <location>
        <begin position="314"/>
        <end position="326"/>
    </location>
</feature>
<feature type="region of interest" description="Disordered" evidence="2">
    <location>
        <begin position="310"/>
        <end position="335"/>
    </location>
</feature>